<dbReference type="EMBL" id="CAFBRZ010000055">
    <property type="protein sequence ID" value="CAB5155810.1"/>
    <property type="molecule type" value="Genomic_DNA"/>
</dbReference>
<protein>
    <submittedName>
        <fullName evidence="1">Unannotated protein</fullName>
    </submittedName>
</protein>
<sequence>MTKATKVNEYKTAPMRQSPNIRRQVWRSIAFQFTNISGMSGAITSTTSVARRPELIEAIATGDNA</sequence>
<proteinExistence type="predicted"/>
<name>A0A6J7WAR5_9ZZZZ</name>
<reference evidence="1" key="1">
    <citation type="submission" date="2020-05" db="EMBL/GenBank/DDBJ databases">
        <authorList>
            <person name="Chiriac C."/>
            <person name="Salcher M."/>
            <person name="Ghai R."/>
            <person name="Kavagutti S V."/>
        </authorList>
    </citation>
    <scope>NUCLEOTIDE SEQUENCE</scope>
</reference>
<organism evidence="1">
    <name type="scientific">freshwater metagenome</name>
    <dbReference type="NCBI Taxonomy" id="449393"/>
    <lineage>
        <taxon>unclassified sequences</taxon>
        <taxon>metagenomes</taxon>
        <taxon>ecological metagenomes</taxon>
    </lineage>
</organism>
<accession>A0A6J7WAR5</accession>
<evidence type="ECO:0000313" key="1">
    <source>
        <dbReference type="EMBL" id="CAB5155810.1"/>
    </source>
</evidence>
<gene>
    <name evidence="1" type="ORF">UFOPK4444_00962</name>
</gene>
<dbReference type="AlphaFoldDB" id="A0A6J7WAR5"/>